<dbReference type="SUPFAM" id="SSF53448">
    <property type="entry name" value="Nucleotide-diphospho-sugar transferases"/>
    <property type="match status" value="1"/>
</dbReference>
<keyword evidence="1" id="KW-0812">Transmembrane</keyword>
<keyword evidence="4" id="KW-1185">Reference proteome</keyword>
<comment type="caution">
    <text evidence="3">The sequence shown here is derived from an EMBL/GenBank/DDBJ whole genome shotgun (WGS) entry which is preliminary data.</text>
</comment>
<keyword evidence="1" id="KW-1133">Transmembrane helix</keyword>
<dbReference type="GO" id="GO:0016757">
    <property type="term" value="F:glycosyltransferase activity"/>
    <property type="evidence" value="ECO:0007669"/>
    <property type="project" value="UniProtKB-KW"/>
</dbReference>
<dbReference type="InterPro" id="IPR050834">
    <property type="entry name" value="Glycosyltransf_2"/>
</dbReference>
<evidence type="ECO:0000259" key="2">
    <source>
        <dbReference type="Pfam" id="PF00535"/>
    </source>
</evidence>
<keyword evidence="1" id="KW-0472">Membrane</keyword>
<dbReference type="CDD" id="cd02525">
    <property type="entry name" value="Succinoglycan_BP_ExoA"/>
    <property type="match status" value="1"/>
</dbReference>
<name>A0ABW1SX88_9ACTN</name>
<dbReference type="RefSeq" id="WP_386763909.1">
    <property type="nucleotide sequence ID" value="NZ_JBHSTI010000002.1"/>
</dbReference>
<organism evidence="3 4">
    <name type="scientific">Longivirga aurantiaca</name>
    <dbReference type="NCBI Taxonomy" id="1837743"/>
    <lineage>
        <taxon>Bacteria</taxon>
        <taxon>Bacillati</taxon>
        <taxon>Actinomycetota</taxon>
        <taxon>Actinomycetes</taxon>
        <taxon>Sporichthyales</taxon>
        <taxon>Sporichthyaceae</taxon>
        <taxon>Longivirga</taxon>
    </lineage>
</organism>
<feature type="transmembrane region" description="Helical" evidence="1">
    <location>
        <begin position="249"/>
        <end position="272"/>
    </location>
</feature>
<accession>A0ABW1SX88</accession>
<proteinExistence type="predicted"/>
<dbReference type="EC" id="2.4.-.-" evidence="3"/>
<dbReference type="EMBL" id="JBHSTI010000002">
    <property type="protein sequence ID" value="MFC6236879.1"/>
    <property type="molecule type" value="Genomic_DNA"/>
</dbReference>
<dbReference type="PANTHER" id="PTHR43685">
    <property type="entry name" value="GLYCOSYLTRANSFERASE"/>
    <property type="match status" value="1"/>
</dbReference>
<evidence type="ECO:0000313" key="4">
    <source>
        <dbReference type="Proteomes" id="UP001596138"/>
    </source>
</evidence>
<sequence length="335" mass="35174">MSEQTPPPPGVSIVVPVLDEERHLEDAVARLLGQRYDGPLEVVLALGPSTDGTDGIAARLAAADPRLRLVPNPTGRTPAGLNAAIAASTYDIVVRCDGHALVPDDYVAIAVEVLQRTGADNVGGMMAAEGTTPFERAVAAAMTSRLGVGSASFHTGGQEGEALTVYLGAFRRSAIDRVGGYDETMVRAQDWEMNHRIRESGGLVWFTPGMQVTYRPRSTVKALARQYLEYGRWRREVVRRYPDTLSMRYLAAPVAVAGVAVGTVAGVAAAAGAPSWLALGWLAPAGYAALVTVGGAAAARHEGVAVAARMPLVLATMHGSWGFGFLTSPRDVASS</sequence>
<feature type="domain" description="Glycosyltransferase 2-like" evidence="2">
    <location>
        <begin position="12"/>
        <end position="177"/>
    </location>
</feature>
<evidence type="ECO:0000313" key="3">
    <source>
        <dbReference type="EMBL" id="MFC6236879.1"/>
    </source>
</evidence>
<dbReference type="Pfam" id="PF00535">
    <property type="entry name" value="Glycos_transf_2"/>
    <property type="match status" value="1"/>
</dbReference>
<dbReference type="InterPro" id="IPR029044">
    <property type="entry name" value="Nucleotide-diphossugar_trans"/>
</dbReference>
<dbReference type="Proteomes" id="UP001596138">
    <property type="component" value="Unassembled WGS sequence"/>
</dbReference>
<evidence type="ECO:0000256" key="1">
    <source>
        <dbReference type="SAM" id="Phobius"/>
    </source>
</evidence>
<dbReference type="InterPro" id="IPR001173">
    <property type="entry name" value="Glyco_trans_2-like"/>
</dbReference>
<feature type="transmembrane region" description="Helical" evidence="1">
    <location>
        <begin position="278"/>
        <end position="299"/>
    </location>
</feature>
<protein>
    <submittedName>
        <fullName evidence="3">Glycosyltransferase family 2 protein</fullName>
        <ecNumber evidence="3">2.4.-.-</ecNumber>
    </submittedName>
</protein>
<gene>
    <name evidence="3" type="ORF">ACFQGU_03245</name>
</gene>
<dbReference type="Gene3D" id="3.90.550.10">
    <property type="entry name" value="Spore Coat Polysaccharide Biosynthesis Protein SpsA, Chain A"/>
    <property type="match status" value="1"/>
</dbReference>
<dbReference type="PANTHER" id="PTHR43685:SF2">
    <property type="entry name" value="GLYCOSYLTRANSFERASE 2-LIKE DOMAIN-CONTAINING PROTEIN"/>
    <property type="match status" value="1"/>
</dbReference>
<keyword evidence="3" id="KW-0808">Transferase</keyword>
<feature type="transmembrane region" description="Helical" evidence="1">
    <location>
        <begin position="306"/>
        <end position="326"/>
    </location>
</feature>
<reference evidence="4" key="1">
    <citation type="journal article" date="2019" name="Int. J. Syst. Evol. Microbiol.">
        <title>The Global Catalogue of Microorganisms (GCM) 10K type strain sequencing project: providing services to taxonomists for standard genome sequencing and annotation.</title>
        <authorList>
            <consortium name="The Broad Institute Genomics Platform"/>
            <consortium name="The Broad Institute Genome Sequencing Center for Infectious Disease"/>
            <person name="Wu L."/>
            <person name="Ma J."/>
        </authorList>
    </citation>
    <scope>NUCLEOTIDE SEQUENCE [LARGE SCALE GENOMIC DNA]</scope>
    <source>
        <strain evidence="4">CGMCC 4.7317</strain>
    </source>
</reference>
<keyword evidence="3" id="KW-0328">Glycosyltransferase</keyword>